<feature type="domain" description="PDZ" evidence="17">
    <location>
        <begin position="388"/>
        <end position="466"/>
    </location>
</feature>
<accession>A0A5N7MRZ9</accession>
<keyword evidence="7 16" id="KW-0732">Signal</keyword>
<keyword evidence="8" id="KW-0677">Repeat</keyword>
<evidence type="ECO:0000256" key="15">
    <source>
        <dbReference type="PIRSR" id="PIRSR611782-2"/>
    </source>
</evidence>
<dbReference type="InterPro" id="IPR001940">
    <property type="entry name" value="Peptidase_S1C"/>
</dbReference>
<evidence type="ECO:0000313" key="18">
    <source>
        <dbReference type="EMBL" id="MPR29767.1"/>
    </source>
</evidence>
<dbReference type="Gene3D" id="2.30.42.10">
    <property type="match status" value="2"/>
</dbReference>
<feature type="active site" description="Charge relay system" evidence="14">
    <location>
        <position position="217"/>
    </location>
</feature>
<proteinExistence type="inferred from homology"/>
<evidence type="ECO:0000313" key="19">
    <source>
        <dbReference type="Proteomes" id="UP000403266"/>
    </source>
</evidence>
<evidence type="ECO:0000256" key="6">
    <source>
        <dbReference type="ARBA" id="ARBA00022670"/>
    </source>
</evidence>
<keyword evidence="12" id="KW-0346">Stress response</keyword>
<evidence type="ECO:0000256" key="5">
    <source>
        <dbReference type="ARBA" id="ARBA00013958"/>
    </source>
</evidence>
<gene>
    <name evidence="18" type="ORF">FS320_33005</name>
</gene>
<feature type="binding site" evidence="15">
    <location>
        <position position="113"/>
    </location>
    <ligand>
        <name>substrate</name>
    </ligand>
</feature>
<keyword evidence="19" id="KW-1185">Reference proteome</keyword>
<dbReference type="GO" id="GO:0006508">
    <property type="term" value="P:proteolysis"/>
    <property type="evidence" value="ECO:0007669"/>
    <property type="project" value="UniProtKB-KW"/>
</dbReference>
<dbReference type="PANTHER" id="PTHR43343:SF3">
    <property type="entry name" value="PROTEASE DO-LIKE 8, CHLOROPLASTIC"/>
    <property type="match status" value="1"/>
</dbReference>
<comment type="caution">
    <text evidence="18">The sequence shown here is derived from an EMBL/GenBank/DDBJ whole genome shotgun (WGS) entry which is preliminary data.</text>
</comment>
<dbReference type="AlphaFoldDB" id="A0A5N7MRZ9"/>
<name>A0A5N7MRZ9_9HYPH</name>
<feature type="signal peptide" evidence="16">
    <location>
        <begin position="1"/>
        <end position="31"/>
    </location>
</feature>
<comment type="subcellular location">
    <subcellularLocation>
        <location evidence="2">Periplasm</location>
    </subcellularLocation>
</comment>
<dbReference type="SUPFAM" id="SSF50156">
    <property type="entry name" value="PDZ domain-like"/>
    <property type="match status" value="2"/>
</dbReference>
<keyword evidence="10" id="KW-0378">Hydrolase</keyword>
<dbReference type="CDD" id="cd10839">
    <property type="entry name" value="cpPDZ1_DegP-like"/>
    <property type="match status" value="1"/>
</dbReference>
<dbReference type="NCBIfam" id="TIGR02037">
    <property type="entry name" value="degP_htrA_DO"/>
    <property type="match status" value="1"/>
</dbReference>
<keyword evidence="6 18" id="KW-0645">Protease</keyword>
<dbReference type="RefSeq" id="WP_152716646.1">
    <property type="nucleotide sequence ID" value="NZ_VOSJ01000325.1"/>
</dbReference>
<evidence type="ECO:0000256" key="16">
    <source>
        <dbReference type="SAM" id="SignalP"/>
    </source>
</evidence>
<feature type="binding site" evidence="15">
    <location>
        <position position="143"/>
    </location>
    <ligand>
        <name>substrate</name>
    </ligand>
</feature>
<organism evidence="18 19">
    <name type="scientific">Microvirga tunisiensis</name>
    <dbReference type="NCBI Taxonomy" id="2108360"/>
    <lineage>
        <taxon>Bacteria</taxon>
        <taxon>Pseudomonadati</taxon>
        <taxon>Pseudomonadota</taxon>
        <taxon>Alphaproteobacteria</taxon>
        <taxon>Hyphomicrobiales</taxon>
        <taxon>Methylobacteriaceae</taxon>
        <taxon>Microvirga</taxon>
    </lineage>
</organism>
<dbReference type="Proteomes" id="UP000403266">
    <property type="component" value="Unassembled WGS sequence"/>
</dbReference>
<dbReference type="InterPro" id="IPR011782">
    <property type="entry name" value="Pept_S1C_Do"/>
</dbReference>
<dbReference type="InterPro" id="IPR001478">
    <property type="entry name" value="PDZ"/>
</dbReference>
<evidence type="ECO:0000256" key="3">
    <source>
        <dbReference type="ARBA" id="ARBA00010541"/>
    </source>
</evidence>
<dbReference type="SUPFAM" id="SSF50494">
    <property type="entry name" value="Trypsin-like serine proteases"/>
    <property type="match status" value="1"/>
</dbReference>
<dbReference type="InterPro" id="IPR036034">
    <property type="entry name" value="PDZ_sf"/>
</dbReference>
<evidence type="ECO:0000256" key="10">
    <source>
        <dbReference type="ARBA" id="ARBA00022801"/>
    </source>
</evidence>
<dbReference type="PANTHER" id="PTHR43343">
    <property type="entry name" value="PEPTIDASE S12"/>
    <property type="match status" value="1"/>
</dbReference>
<dbReference type="InterPro" id="IPR051201">
    <property type="entry name" value="Chloro_Bact_Ser_Proteases"/>
</dbReference>
<evidence type="ECO:0000256" key="7">
    <source>
        <dbReference type="ARBA" id="ARBA00022729"/>
    </source>
</evidence>
<dbReference type="EMBL" id="VOSK01000266">
    <property type="protein sequence ID" value="MPR29767.1"/>
    <property type="molecule type" value="Genomic_DNA"/>
</dbReference>
<keyword evidence="11" id="KW-0720">Serine protease</keyword>
<evidence type="ECO:0000256" key="1">
    <source>
        <dbReference type="ARBA" id="ARBA00001772"/>
    </source>
</evidence>
<feature type="active site" description="Charge relay system" evidence="14">
    <location>
        <position position="113"/>
    </location>
</feature>
<feature type="domain" description="PDZ" evidence="17">
    <location>
        <begin position="261"/>
        <end position="339"/>
    </location>
</feature>
<protein>
    <recommendedName>
        <fullName evidence="5">Probable periplasmic serine endoprotease DegP-like</fullName>
        <ecNumber evidence="4">3.4.21.107</ecNumber>
    </recommendedName>
    <alternativeName>
        <fullName evidence="13">Protease Do</fullName>
    </alternativeName>
</protein>
<dbReference type="Pfam" id="PF13365">
    <property type="entry name" value="Trypsin_2"/>
    <property type="match status" value="1"/>
</dbReference>
<comment type="similarity">
    <text evidence="3">Belongs to the peptidase S1C family.</text>
</comment>
<evidence type="ECO:0000256" key="13">
    <source>
        <dbReference type="ARBA" id="ARBA00032850"/>
    </source>
</evidence>
<evidence type="ECO:0000256" key="2">
    <source>
        <dbReference type="ARBA" id="ARBA00004418"/>
    </source>
</evidence>
<dbReference type="InterPro" id="IPR009003">
    <property type="entry name" value="Peptidase_S1_PA"/>
</dbReference>
<evidence type="ECO:0000256" key="9">
    <source>
        <dbReference type="ARBA" id="ARBA00022764"/>
    </source>
</evidence>
<dbReference type="Gene3D" id="2.40.10.120">
    <property type="match status" value="1"/>
</dbReference>
<dbReference type="Pfam" id="PF13180">
    <property type="entry name" value="PDZ_2"/>
    <property type="match status" value="2"/>
</dbReference>
<dbReference type="PROSITE" id="PS50106">
    <property type="entry name" value="PDZ"/>
    <property type="match status" value="2"/>
</dbReference>
<evidence type="ECO:0000256" key="14">
    <source>
        <dbReference type="PIRSR" id="PIRSR611782-1"/>
    </source>
</evidence>
<feature type="active site" description="Charge relay system" evidence="14">
    <location>
        <position position="143"/>
    </location>
</feature>
<dbReference type="GO" id="GO:0042597">
    <property type="term" value="C:periplasmic space"/>
    <property type="evidence" value="ECO:0007669"/>
    <property type="project" value="UniProtKB-SubCell"/>
</dbReference>
<keyword evidence="9" id="KW-0574">Periplasm</keyword>
<evidence type="ECO:0000256" key="4">
    <source>
        <dbReference type="ARBA" id="ARBA00013035"/>
    </source>
</evidence>
<evidence type="ECO:0000256" key="12">
    <source>
        <dbReference type="ARBA" id="ARBA00023016"/>
    </source>
</evidence>
<evidence type="ECO:0000256" key="8">
    <source>
        <dbReference type="ARBA" id="ARBA00022737"/>
    </source>
</evidence>
<dbReference type="SMART" id="SM00228">
    <property type="entry name" value="PDZ"/>
    <property type="match status" value="2"/>
</dbReference>
<dbReference type="FunFam" id="2.40.10.120:FF:000007">
    <property type="entry name" value="Periplasmic serine endoprotease DegP-like"/>
    <property type="match status" value="1"/>
</dbReference>
<dbReference type="GO" id="GO:0004252">
    <property type="term" value="F:serine-type endopeptidase activity"/>
    <property type="evidence" value="ECO:0007669"/>
    <property type="project" value="InterPro"/>
</dbReference>
<reference evidence="18 19" key="1">
    <citation type="journal article" date="2019" name="Syst. Appl. Microbiol.">
        <title>Microvirga tunisiensis sp. nov., a root nodule symbiotic bacterium isolated from Lupinus micranthus and L. luteus grown in Northern Tunisia.</title>
        <authorList>
            <person name="Msaddak A."/>
            <person name="Rejili M."/>
            <person name="Duran D."/>
            <person name="Mars M."/>
            <person name="Palacios J.M."/>
            <person name="Ruiz-Argueso T."/>
            <person name="Rey L."/>
            <person name="Imperial J."/>
        </authorList>
    </citation>
    <scope>NUCLEOTIDE SEQUENCE [LARGE SCALE GENOMIC DNA]</scope>
    <source>
        <strain evidence="18 19">Lmie10</strain>
    </source>
</reference>
<dbReference type="EC" id="3.4.21.107" evidence="4"/>
<evidence type="ECO:0000256" key="11">
    <source>
        <dbReference type="ARBA" id="ARBA00022825"/>
    </source>
</evidence>
<dbReference type="OrthoDB" id="9758917at2"/>
<feature type="chain" id="PRO_5039180066" description="Probable periplasmic serine endoprotease DegP-like" evidence="16">
    <location>
        <begin position="32"/>
        <end position="475"/>
    </location>
</feature>
<sequence>MSHPAWNLDWRRHMLAGVLAALTLAPLPAAAQQVPTDFTEIVKQKMPAVVAITTQQRVEEQEQAQSLPDDLPFREFFRRYYGEPSGPRPQQPRQALGSGFVISPDGYIVTNNHVVEDAAEIHVVFGERNNVPAKLVGRDPATDIAVLKVDPPPNMAIATWGDSDAAEPGSWVIAIGSPFGLGGTVTVGVVSARSRDIRSGPYDDYIQTDASINRGNSGGPLFNARGEVIGVNTAIFSPSGVNIGIGFAVPARTAQAVADQLIRTGRVERGYVGLRLQELTRAIAQALGRADDKGVLVASVEPGSPAEKAGFRTGDVVTQFDRKPVASGRDLSRTVAAMKPGTRAPATVIRDGKTEELTVVIGQRSDEQATEPAALSGADGGKRLGLALSPIPEAARGQLGLEPGTSGVLIQRVEPNSPAAQAGLRQGDVIVSANNQPVIAPTDVAKAWTHAQGQKRPVLLRVKREDQYLFVAVEA</sequence>
<comment type="catalytic activity">
    <reaction evidence="1">
        <text>Acts on substrates that are at least partially unfolded. The cleavage site P1 residue is normally between a pair of hydrophobic residues, such as Val-|-Val.</text>
        <dbReference type="EC" id="3.4.21.107"/>
    </reaction>
</comment>
<dbReference type="PRINTS" id="PR00834">
    <property type="entry name" value="PROTEASES2C"/>
</dbReference>
<evidence type="ECO:0000259" key="17">
    <source>
        <dbReference type="PROSITE" id="PS50106"/>
    </source>
</evidence>
<feature type="binding site" evidence="15">
    <location>
        <begin position="215"/>
        <end position="217"/>
    </location>
    <ligand>
        <name>substrate</name>
    </ligand>
</feature>